<dbReference type="PANTHER" id="PTHR40465:SF1">
    <property type="entry name" value="DUF6534 DOMAIN-CONTAINING PROTEIN"/>
    <property type="match status" value="1"/>
</dbReference>
<keyword evidence="1" id="KW-0472">Membrane</keyword>
<dbReference type="AlphaFoldDB" id="A0A8H6Y219"/>
<keyword evidence="1" id="KW-0812">Transmembrane</keyword>
<dbReference type="Pfam" id="PF20152">
    <property type="entry name" value="DUF6534"/>
    <property type="match status" value="1"/>
</dbReference>
<feature type="domain" description="DUF6534" evidence="2">
    <location>
        <begin position="171"/>
        <end position="239"/>
    </location>
</feature>
<dbReference type="InterPro" id="IPR045339">
    <property type="entry name" value="DUF6534"/>
</dbReference>
<name>A0A8H6Y219_9AGAR</name>
<dbReference type="PANTHER" id="PTHR40465">
    <property type="entry name" value="CHROMOSOME 1, WHOLE GENOME SHOTGUN SEQUENCE"/>
    <property type="match status" value="1"/>
</dbReference>
<gene>
    <name evidence="3" type="ORF">MSAN_01554200</name>
</gene>
<dbReference type="Proteomes" id="UP000623467">
    <property type="component" value="Unassembled WGS sequence"/>
</dbReference>
<evidence type="ECO:0000313" key="3">
    <source>
        <dbReference type="EMBL" id="KAF7351227.1"/>
    </source>
</evidence>
<feature type="transmembrane region" description="Helical" evidence="1">
    <location>
        <begin position="158"/>
        <end position="184"/>
    </location>
</feature>
<proteinExistence type="predicted"/>
<accession>A0A8H6Y219</accession>
<organism evidence="3 4">
    <name type="scientific">Mycena sanguinolenta</name>
    <dbReference type="NCBI Taxonomy" id="230812"/>
    <lineage>
        <taxon>Eukaryota</taxon>
        <taxon>Fungi</taxon>
        <taxon>Dikarya</taxon>
        <taxon>Basidiomycota</taxon>
        <taxon>Agaricomycotina</taxon>
        <taxon>Agaricomycetes</taxon>
        <taxon>Agaricomycetidae</taxon>
        <taxon>Agaricales</taxon>
        <taxon>Marasmiineae</taxon>
        <taxon>Mycenaceae</taxon>
        <taxon>Mycena</taxon>
    </lineage>
</organism>
<protein>
    <recommendedName>
        <fullName evidence="2">DUF6534 domain-containing protein</fullName>
    </recommendedName>
</protein>
<sequence>MAPVEFTFNSHTTIGAYELGVLVSFILLGVTTTQAYIYYSRFPDDSRRLKCLVAFLWCIELAHAICIGCTLYQMTVSDYGHPERLLLIPQSLAIAVMFSGIVGAGVQAFFAERIYRVSESLYIPCLSWMLSFSRLLGSIAVCVYGFRLETIPDFEAQFSWLVNALWSVASANDVLIAGTLVYWLSSRRSDAEKRTVALIDKLVAWTIETGVVTSASGLVSLTCFVTMKSNFIWIAFFVLNARWNPSILEFSLGKPQFTRQSPNPVSGEDPVICPWI</sequence>
<feature type="transmembrane region" description="Helical" evidence="1">
    <location>
        <begin position="121"/>
        <end position="146"/>
    </location>
</feature>
<dbReference type="EMBL" id="JACAZH010000013">
    <property type="protein sequence ID" value="KAF7351227.1"/>
    <property type="molecule type" value="Genomic_DNA"/>
</dbReference>
<reference evidence="3" key="1">
    <citation type="submission" date="2020-05" db="EMBL/GenBank/DDBJ databases">
        <title>Mycena genomes resolve the evolution of fungal bioluminescence.</title>
        <authorList>
            <person name="Tsai I.J."/>
        </authorList>
    </citation>
    <scope>NUCLEOTIDE SEQUENCE</scope>
    <source>
        <strain evidence="3">160909Yilan</strain>
    </source>
</reference>
<comment type="caution">
    <text evidence="3">The sequence shown here is derived from an EMBL/GenBank/DDBJ whole genome shotgun (WGS) entry which is preliminary data.</text>
</comment>
<keyword evidence="1" id="KW-1133">Transmembrane helix</keyword>
<keyword evidence="4" id="KW-1185">Reference proteome</keyword>
<evidence type="ECO:0000313" key="4">
    <source>
        <dbReference type="Proteomes" id="UP000623467"/>
    </source>
</evidence>
<evidence type="ECO:0000259" key="2">
    <source>
        <dbReference type="Pfam" id="PF20152"/>
    </source>
</evidence>
<evidence type="ECO:0000256" key="1">
    <source>
        <dbReference type="SAM" id="Phobius"/>
    </source>
</evidence>
<feature type="transmembrane region" description="Helical" evidence="1">
    <location>
        <begin position="86"/>
        <end position="109"/>
    </location>
</feature>
<feature type="transmembrane region" description="Helical" evidence="1">
    <location>
        <begin position="20"/>
        <end position="39"/>
    </location>
</feature>
<feature type="transmembrane region" description="Helical" evidence="1">
    <location>
        <begin position="51"/>
        <end position="74"/>
    </location>
</feature>
<dbReference type="OrthoDB" id="2535105at2759"/>